<evidence type="ECO:0000313" key="3">
    <source>
        <dbReference type="Proteomes" id="UP001501079"/>
    </source>
</evidence>
<dbReference type="NCBIfam" id="NF033766">
    <property type="entry name" value="choice_anch_G"/>
    <property type="match status" value="1"/>
</dbReference>
<feature type="transmembrane region" description="Helical" evidence="1">
    <location>
        <begin position="395"/>
        <end position="415"/>
    </location>
</feature>
<evidence type="ECO:0008006" key="4">
    <source>
        <dbReference type="Google" id="ProtNLM"/>
    </source>
</evidence>
<evidence type="ECO:0000256" key="1">
    <source>
        <dbReference type="SAM" id="Phobius"/>
    </source>
</evidence>
<gene>
    <name evidence="2" type="ORF">GCM10022287_18670</name>
</gene>
<organism evidence="2 3">
    <name type="scientific">Gryllotalpicola koreensis</name>
    <dbReference type="NCBI Taxonomy" id="993086"/>
    <lineage>
        <taxon>Bacteria</taxon>
        <taxon>Bacillati</taxon>
        <taxon>Actinomycetota</taxon>
        <taxon>Actinomycetes</taxon>
        <taxon>Micrococcales</taxon>
        <taxon>Microbacteriaceae</taxon>
        <taxon>Gryllotalpicola</taxon>
    </lineage>
</organism>
<name>A0ABP8A008_9MICO</name>
<accession>A0ABP8A008</accession>
<keyword evidence="1" id="KW-0472">Membrane</keyword>
<reference evidence="3" key="1">
    <citation type="journal article" date="2019" name="Int. J. Syst. Evol. Microbiol.">
        <title>The Global Catalogue of Microorganisms (GCM) 10K type strain sequencing project: providing services to taxonomists for standard genome sequencing and annotation.</title>
        <authorList>
            <consortium name="The Broad Institute Genomics Platform"/>
            <consortium name="The Broad Institute Genome Sequencing Center for Infectious Disease"/>
            <person name="Wu L."/>
            <person name="Ma J."/>
        </authorList>
    </citation>
    <scope>NUCLEOTIDE SEQUENCE [LARGE SCALE GENOMIC DNA]</scope>
    <source>
        <strain evidence="3">JCM 17591</strain>
    </source>
</reference>
<protein>
    <recommendedName>
        <fullName evidence="4">Choice-of-anchor G family protein</fullName>
    </recommendedName>
</protein>
<keyword evidence="1" id="KW-0812">Transmembrane</keyword>
<dbReference type="InterPro" id="IPR047900">
    <property type="entry name" value="Choice_anch_G"/>
</dbReference>
<keyword evidence="3" id="KW-1185">Reference proteome</keyword>
<keyword evidence="1" id="KW-1133">Transmembrane helix</keyword>
<dbReference type="EMBL" id="BAABBW010000003">
    <property type="protein sequence ID" value="GAA4174564.1"/>
    <property type="molecule type" value="Genomic_DNA"/>
</dbReference>
<dbReference type="RefSeq" id="WP_344753680.1">
    <property type="nucleotide sequence ID" value="NZ_BAABBW010000003.1"/>
</dbReference>
<comment type="caution">
    <text evidence="2">The sequence shown here is derived from an EMBL/GenBank/DDBJ whole genome shotgun (WGS) entry which is preliminary data.</text>
</comment>
<sequence length="427" mass="41113">MHTISPAGRRLGVAGAITGIGLALALVIPSGANAASVVSQGDGRLIDTTLLTTDALDSVASLGGAKAVNTDGSDAVTSDTPLDPTALSALSIPINGVNLFGDNGIIQLGGVGQYAQANGDGSSVAFSGAVSQASSLAGIGTDVTPSNIGSPAPGSNAEITVGDPATDPASLDVQWGLLAASAKQTADGTQSGSYTLEAKQIQVGGTVLTGALAPIDTALKTVLGVAGTLGVNVADPIAGGTVTITMDDLLAAAGVSSINDLPAGTDLVQYVPIAVAAKVTQVVNDTLSTLSTDASNLGLVGLPLSTALTTAKATITPLLSGMTTSLVAPLSTALTAAVQLRVNEQTHAADGSFTETALQVGLGPNGSLGQVNLANATVGPNGGLEAVPVINAASAGIAGGALAVGLAIAAAVMAARRRNAAAPAAAN</sequence>
<proteinExistence type="predicted"/>
<evidence type="ECO:0000313" key="2">
    <source>
        <dbReference type="EMBL" id="GAA4174564.1"/>
    </source>
</evidence>
<dbReference type="Proteomes" id="UP001501079">
    <property type="component" value="Unassembled WGS sequence"/>
</dbReference>